<name>A0A9N9RNB8_9DIPT</name>
<reference evidence="2" key="1">
    <citation type="submission" date="2022-01" db="EMBL/GenBank/DDBJ databases">
        <authorList>
            <person name="King R."/>
        </authorList>
    </citation>
    <scope>NUCLEOTIDE SEQUENCE</scope>
</reference>
<dbReference type="Proteomes" id="UP001153620">
    <property type="component" value="Chromosome 1"/>
</dbReference>
<dbReference type="PANTHER" id="PTHR43861">
    <property type="entry name" value="TRANS-ACONITATE 2-METHYLTRANSFERASE-RELATED"/>
    <property type="match status" value="1"/>
</dbReference>
<proteinExistence type="predicted"/>
<gene>
    <name evidence="2" type="ORF">CHIRRI_LOCUS2849</name>
</gene>
<dbReference type="EMBL" id="OU895877">
    <property type="protein sequence ID" value="CAG9799891.1"/>
    <property type="molecule type" value="Genomic_DNA"/>
</dbReference>
<dbReference type="Gene3D" id="3.40.50.150">
    <property type="entry name" value="Vaccinia Virus protein VP39"/>
    <property type="match status" value="1"/>
</dbReference>
<keyword evidence="3" id="KW-1185">Reference proteome</keyword>
<dbReference type="OrthoDB" id="8300214at2759"/>
<dbReference type="PANTHER" id="PTHR43861:SF1">
    <property type="entry name" value="TRANS-ACONITATE 2-METHYLTRANSFERASE"/>
    <property type="match status" value="1"/>
</dbReference>
<dbReference type="InterPro" id="IPR029063">
    <property type="entry name" value="SAM-dependent_MTases_sf"/>
</dbReference>
<evidence type="ECO:0000313" key="3">
    <source>
        <dbReference type="Proteomes" id="UP001153620"/>
    </source>
</evidence>
<accession>A0A9N9RNB8</accession>
<protein>
    <recommendedName>
        <fullName evidence="1">Methyltransferase domain-containing protein</fullName>
    </recommendedName>
</protein>
<dbReference type="AlphaFoldDB" id="A0A9N9RNB8"/>
<dbReference type="InterPro" id="IPR025714">
    <property type="entry name" value="Methyltranfer_dom"/>
</dbReference>
<dbReference type="CDD" id="cd02440">
    <property type="entry name" value="AdoMet_MTases"/>
    <property type="match status" value="1"/>
</dbReference>
<dbReference type="SUPFAM" id="SSF53335">
    <property type="entry name" value="S-adenosyl-L-methionine-dependent methyltransferases"/>
    <property type="match status" value="1"/>
</dbReference>
<feature type="domain" description="Methyltransferase" evidence="1">
    <location>
        <begin position="36"/>
        <end position="143"/>
    </location>
</feature>
<dbReference type="GO" id="GO:0008757">
    <property type="term" value="F:S-adenosylmethionine-dependent methyltransferase activity"/>
    <property type="evidence" value="ECO:0007669"/>
    <property type="project" value="InterPro"/>
</dbReference>
<dbReference type="Pfam" id="PF13847">
    <property type="entry name" value="Methyltransf_31"/>
    <property type="match status" value="1"/>
</dbReference>
<evidence type="ECO:0000313" key="2">
    <source>
        <dbReference type="EMBL" id="CAG9799891.1"/>
    </source>
</evidence>
<organism evidence="2 3">
    <name type="scientific">Chironomus riparius</name>
    <dbReference type="NCBI Taxonomy" id="315576"/>
    <lineage>
        <taxon>Eukaryota</taxon>
        <taxon>Metazoa</taxon>
        <taxon>Ecdysozoa</taxon>
        <taxon>Arthropoda</taxon>
        <taxon>Hexapoda</taxon>
        <taxon>Insecta</taxon>
        <taxon>Pterygota</taxon>
        <taxon>Neoptera</taxon>
        <taxon>Endopterygota</taxon>
        <taxon>Diptera</taxon>
        <taxon>Nematocera</taxon>
        <taxon>Chironomoidea</taxon>
        <taxon>Chironomidae</taxon>
        <taxon>Chironominae</taxon>
        <taxon>Chironomus</taxon>
    </lineage>
</organism>
<sequence>MDKAKLYSKHNEEQTQSAKKFFKYFGEFLREKFGKNSVTIIDIGTGCGRVLVEIFMTESQLNFSKVVGVDKSQAMVDLAIKTYGNDHIYFHLMDIQESIPRPMKFPEFDIVSSFYCLHWVQDLPLAFVKIKNFLKSDGIFCCVFILTHILIDIWNELIDKYSPYMNNWRGNFNYICYLENADEIIKKMLRESGIEIIKFIDEKNDMFNFGTKEFFTASLEAVNPCLKLMPEQLKNEFLHDQLDVLYNLQKGKENPFDVKRRIFYFVGRKNLNSNIIE</sequence>
<reference evidence="2" key="2">
    <citation type="submission" date="2022-10" db="EMBL/GenBank/DDBJ databases">
        <authorList>
            <consortium name="ENA_rothamsted_submissions"/>
            <consortium name="culmorum"/>
            <person name="King R."/>
        </authorList>
    </citation>
    <scope>NUCLEOTIDE SEQUENCE</scope>
</reference>
<evidence type="ECO:0000259" key="1">
    <source>
        <dbReference type="Pfam" id="PF13847"/>
    </source>
</evidence>